<organism evidence="1 2">
    <name type="scientific">Natronococcus amylolyticus DSM 10524</name>
    <dbReference type="NCBI Taxonomy" id="1227497"/>
    <lineage>
        <taxon>Archaea</taxon>
        <taxon>Methanobacteriati</taxon>
        <taxon>Methanobacteriota</taxon>
        <taxon>Stenosarchaea group</taxon>
        <taxon>Halobacteria</taxon>
        <taxon>Halobacteriales</taxon>
        <taxon>Natrialbaceae</taxon>
        <taxon>Natronococcus</taxon>
    </lineage>
</organism>
<name>L9X2K2_9EURY</name>
<accession>L9X2K2</accession>
<dbReference type="EMBL" id="AOIB01000028">
    <property type="protein sequence ID" value="ELY55979.1"/>
    <property type="molecule type" value="Genomic_DNA"/>
</dbReference>
<dbReference type="AlphaFoldDB" id="L9X2K2"/>
<protein>
    <submittedName>
        <fullName evidence="1">CRISPR-associated protein Cas5</fullName>
    </submittedName>
</protein>
<comment type="caution">
    <text evidence="1">The sequence shown here is derived from an EMBL/GenBank/DDBJ whole genome shotgun (WGS) entry which is preliminary data.</text>
</comment>
<dbReference type="STRING" id="1227497.C491_13547"/>
<evidence type="ECO:0000313" key="2">
    <source>
        <dbReference type="Proteomes" id="UP000011688"/>
    </source>
</evidence>
<reference evidence="1 2" key="1">
    <citation type="journal article" date="2014" name="PLoS Genet.">
        <title>Phylogenetically driven sequencing of extremely halophilic archaea reveals strategies for static and dynamic osmo-response.</title>
        <authorList>
            <person name="Becker E.A."/>
            <person name="Seitzer P.M."/>
            <person name="Tritt A."/>
            <person name="Larsen D."/>
            <person name="Krusor M."/>
            <person name="Yao A.I."/>
            <person name="Wu D."/>
            <person name="Madern D."/>
            <person name="Eisen J.A."/>
            <person name="Darling A.E."/>
            <person name="Facciotti M.T."/>
        </authorList>
    </citation>
    <scope>NUCLEOTIDE SEQUENCE [LARGE SCALE GENOMIC DNA]</scope>
    <source>
        <strain evidence="1 2">DSM 10524</strain>
    </source>
</reference>
<proteinExistence type="predicted"/>
<evidence type="ECO:0000313" key="1">
    <source>
        <dbReference type="EMBL" id="ELY55979.1"/>
    </source>
</evidence>
<dbReference type="eggNOG" id="arCOG02758">
    <property type="taxonomic scope" value="Archaea"/>
</dbReference>
<keyword evidence="2" id="KW-1185">Reference proteome</keyword>
<sequence length="182" mass="20811">MEKDAVEKEQAFREEFETETAIGIRVIEDPVSKRDLRTRKKVARNSDNKKYISYPVEEETLLFPTFRIYITGSAERCSAIADAFRNPERLLYLGRSDNLVDIRDVTETRFTIHHDEQVLEDVMVPNGDGDDPVMLPVRTERLGSYSARPAEVQLVTYGGTVGSYNTLENELDKDGPFVFIDE</sequence>
<gene>
    <name evidence="1" type="ORF">C491_13547</name>
</gene>
<dbReference type="Proteomes" id="UP000011688">
    <property type="component" value="Unassembled WGS sequence"/>
</dbReference>